<sequence length="158" mass="18061">MIKPQQLRAELVRCLPWLARNPGNLKVQVGNGSVAATLAASLSHEYRYTLSLLFLDYTGDTDLIMVPIQAWLRENQPDIFATEEKRHTGLTFATDFNNDDSYDFNVNIQLTERVIVKEQQGGALHVEHVPEPPLPENVTRPVKLYVHNELVSEWHERT</sequence>
<evidence type="ECO:0000313" key="2">
    <source>
        <dbReference type="Proteomes" id="UP000624159"/>
    </source>
</evidence>
<accession>A0ABS0MCW0</accession>
<dbReference type="Pfam" id="PF06891">
    <property type="entry name" value="P2_Phage_GpR"/>
    <property type="match status" value="1"/>
</dbReference>
<protein>
    <submittedName>
        <fullName evidence="1">Phage tail protein</fullName>
    </submittedName>
</protein>
<comment type="caution">
    <text evidence="1">The sequence shown here is derived from an EMBL/GenBank/DDBJ whole genome shotgun (WGS) entry which is preliminary data.</text>
</comment>
<dbReference type="EMBL" id="JADULK010000005">
    <property type="protein sequence ID" value="MBH1930208.1"/>
    <property type="molecule type" value="Genomic_DNA"/>
</dbReference>
<gene>
    <name evidence="1" type="ORF">I5U13_11140</name>
</gene>
<evidence type="ECO:0000313" key="1">
    <source>
        <dbReference type="EMBL" id="MBH1930208.1"/>
    </source>
</evidence>
<name>A0ABS0MCW0_SERRU</name>
<organism evidence="1 2">
    <name type="scientific">Serratia rubidaea</name>
    <name type="common">Serratia marinorubra</name>
    <dbReference type="NCBI Taxonomy" id="61652"/>
    <lineage>
        <taxon>Bacteria</taxon>
        <taxon>Pseudomonadati</taxon>
        <taxon>Pseudomonadota</taxon>
        <taxon>Gammaproteobacteria</taxon>
        <taxon>Enterobacterales</taxon>
        <taxon>Yersiniaceae</taxon>
        <taxon>Serratia</taxon>
    </lineage>
</organism>
<dbReference type="Proteomes" id="UP000624159">
    <property type="component" value="Unassembled WGS sequence"/>
</dbReference>
<proteinExistence type="predicted"/>
<keyword evidence="2" id="KW-1185">Reference proteome</keyword>
<reference evidence="1 2" key="1">
    <citation type="submission" date="2020-11" db="EMBL/GenBank/DDBJ databases">
        <title>Enhanced detection system for hospital associated transmission using whole genome sequencing surveillance.</title>
        <authorList>
            <person name="Harrison L.H."/>
            <person name="Van Tyne D."/>
            <person name="Marsh J.W."/>
            <person name="Griffith M.P."/>
            <person name="Snyder D.J."/>
            <person name="Cooper V.S."/>
            <person name="Mustapha M."/>
        </authorList>
    </citation>
    <scope>NUCLEOTIDE SEQUENCE [LARGE SCALE GENOMIC DNA]</scope>
    <source>
        <strain evidence="1 2">SER00230</strain>
    </source>
</reference>
<dbReference type="RefSeq" id="WP_197663924.1">
    <property type="nucleotide sequence ID" value="NZ_JADULK010000005.1"/>
</dbReference>
<dbReference type="InterPro" id="IPR009678">
    <property type="entry name" value="Phage_tail_completion_R"/>
</dbReference>